<reference evidence="1 2" key="1">
    <citation type="submission" date="2019-07" db="EMBL/GenBank/DDBJ databases">
        <title>The First High-Quality Draft Genome Sequence of the Causal Agent of the Current Panama Disease Epidemic.</title>
        <authorList>
            <person name="Warmington R.J."/>
            <person name="Kay W."/>
            <person name="Jeffries A."/>
            <person name="Bebber D."/>
            <person name="Moore K."/>
            <person name="Studholme D.J."/>
        </authorList>
    </citation>
    <scope>NUCLEOTIDE SEQUENCE [LARGE SCALE GENOMIC DNA]</scope>
    <source>
        <strain evidence="1 2">TR4</strain>
    </source>
</reference>
<protein>
    <submittedName>
        <fullName evidence="1">Uncharacterized protein</fullName>
    </submittedName>
</protein>
<evidence type="ECO:0000313" key="1">
    <source>
        <dbReference type="EMBL" id="TXC12111.1"/>
    </source>
</evidence>
<gene>
    <name evidence="1" type="ORF">FocTR4_00006259</name>
</gene>
<evidence type="ECO:0000313" key="2">
    <source>
        <dbReference type="Proteomes" id="UP000321331"/>
    </source>
</evidence>
<organism evidence="1 2">
    <name type="scientific">Fusarium oxysporum f. sp. cubense</name>
    <dbReference type="NCBI Taxonomy" id="61366"/>
    <lineage>
        <taxon>Eukaryota</taxon>
        <taxon>Fungi</taxon>
        <taxon>Dikarya</taxon>
        <taxon>Ascomycota</taxon>
        <taxon>Pezizomycotina</taxon>
        <taxon>Sordariomycetes</taxon>
        <taxon>Hypocreomycetidae</taxon>
        <taxon>Hypocreales</taxon>
        <taxon>Nectriaceae</taxon>
        <taxon>Fusarium</taxon>
        <taxon>Fusarium oxysporum species complex</taxon>
    </lineage>
</organism>
<accession>A0A5C6TQA0</accession>
<comment type="caution">
    <text evidence="1">The sequence shown here is derived from an EMBL/GenBank/DDBJ whole genome shotgun (WGS) entry which is preliminary data.</text>
</comment>
<proteinExistence type="predicted"/>
<sequence>MVELLIFQDVIQVAANKVEIWSCISLYRDMVEPEALHPVCRKLSLDIDDLFIGLPLDYTTNKMNCGQRCDGIGDLLRSVPVDTQDGAWLQTVRSYYDSWIISKEGSSNAGDMRYAACIMLDTEILAQLMPVPKDLSCNTTEHFRSPYWVNMVEAKPNINTNTKEAFRVALFGEFDLLHYWFD</sequence>
<dbReference type="Proteomes" id="UP000321331">
    <property type="component" value="Unassembled WGS sequence"/>
</dbReference>
<dbReference type="AlphaFoldDB" id="A0A5C6TQA0"/>
<dbReference type="EMBL" id="VMNF01000003">
    <property type="protein sequence ID" value="TXC12111.1"/>
    <property type="molecule type" value="Genomic_DNA"/>
</dbReference>
<name>A0A5C6TQA0_FUSOC</name>